<organism evidence="2 3">
    <name type="scientific">Clostridium disporicum</name>
    <dbReference type="NCBI Taxonomy" id="84024"/>
    <lineage>
        <taxon>Bacteria</taxon>
        <taxon>Bacillati</taxon>
        <taxon>Bacillota</taxon>
        <taxon>Clostridia</taxon>
        <taxon>Eubacteriales</taxon>
        <taxon>Clostridiaceae</taxon>
        <taxon>Clostridium</taxon>
    </lineage>
</organism>
<protein>
    <submittedName>
        <fullName evidence="2">SprT-like family</fullName>
    </submittedName>
</protein>
<evidence type="ECO:0000313" key="3">
    <source>
        <dbReference type="Proteomes" id="UP000095558"/>
    </source>
</evidence>
<dbReference type="AlphaFoldDB" id="A0A174ETK9"/>
<dbReference type="OrthoDB" id="1925281at2"/>
<dbReference type="EMBL" id="CYZV01000024">
    <property type="protein sequence ID" value="CUO41283.1"/>
    <property type="molecule type" value="Genomic_DNA"/>
</dbReference>
<accession>A0A174ETK9</accession>
<dbReference type="GeneID" id="83011180"/>
<proteinExistence type="predicted"/>
<dbReference type="RefSeq" id="WP_042396126.1">
    <property type="nucleotide sequence ID" value="NZ_CYYT01000003.1"/>
</dbReference>
<dbReference type="GO" id="GO:0006950">
    <property type="term" value="P:response to stress"/>
    <property type="evidence" value="ECO:0007669"/>
    <property type="project" value="UniProtKB-ARBA"/>
</dbReference>
<feature type="domain" description="SprT-like" evidence="1">
    <location>
        <begin position="26"/>
        <end position="103"/>
    </location>
</feature>
<gene>
    <name evidence="2" type="ORF">ERS852470_02261</name>
</gene>
<dbReference type="Proteomes" id="UP000095558">
    <property type="component" value="Unassembled WGS sequence"/>
</dbReference>
<reference evidence="2 3" key="1">
    <citation type="submission" date="2015-09" db="EMBL/GenBank/DDBJ databases">
        <authorList>
            <consortium name="Pathogen Informatics"/>
        </authorList>
    </citation>
    <scope>NUCLEOTIDE SEQUENCE [LARGE SCALE GENOMIC DNA]</scope>
    <source>
        <strain evidence="2 3">2789STDY5834855</strain>
    </source>
</reference>
<dbReference type="InterPro" id="IPR006640">
    <property type="entry name" value="SprT-like_domain"/>
</dbReference>
<evidence type="ECO:0000259" key="1">
    <source>
        <dbReference type="Pfam" id="PF10263"/>
    </source>
</evidence>
<name>A0A174ETK9_9CLOT</name>
<evidence type="ECO:0000313" key="2">
    <source>
        <dbReference type="EMBL" id="CUO41283.1"/>
    </source>
</evidence>
<sequence length="170" mass="20110">MHKIWTVDDIKLVIDEIASRWNYPCNIKIEISKRATKRMGAFFYKRNGNNIIPIKFVFAYTLINGSYSKEVVREVIIHEYLHYYCDLSTNKSNGHNKFFKKCCLASGISDNTTFKYFNEENNNKKYKYKIYCSKCRKLVCVHVRKDATIRKVSSYISKCCNARLYCDNLM</sequence>
<dbReference type="Pfam" id="PF10263">
    <property type="entry name" value="SprT-like"/>
    <property type="match status" value="1"/>
</dbReference>